<dbReference type="Proteomes" id="UP000290540">
    <property type="component" value="Unassembled WGS sequence"/>
</dbReference>
<gene>
    <name evidence="1" type="ORF">BFJ63_vAg6388</name>
</gene>
<organism evidence="1 2">
    <name type="scientific">Fusarium oxysporum f. sp. narcissi</name>
    <dbReference type="NCBI Taxonomy" id="451672"/>
    <lineage>
        <taxon>Eukaryota</taxon>
        <taxon>Fungi</taxon>
        <taxon>Dikarya</taxon>
        <taxon>Ascomycota</taxon>
        <taxon>Pezizomycotina</taxon>
        <taxon>Sordariomycetes</taxon>
        <taxon>Hypocreomycetidae</taxon>
        <taxon>Hypocreales</taxon>
        <taxon>Nectriaceae</taxon>
        <taxon>Fusarium</taxon>
        <taxon>Fusarium oxysporum species complex</taxon>
    </lineage>
</organism>
<name>A0A4Q2VVU4_FUSOX</name>
<evidence type="ECO:0000313" key="2">
    <source>
        <dbReference type="Proteomes" id="UP000290540"/>
    </source>
</evidence>
<dbReference type="EMBL" id="MQTW01000037">
    <property type="protein sequence ID" value="RYC90771.1"/>
    <property type="molecule type" value="Genomic_DNA"/>
</dbReference>
<comment type="caution">
    <text evidence="1">The sequence shown here is derived from an EMBL/GenBank/DDBJ whole genome shotgun (WGS) entry which is preliminary data.</text>
</comment>
<dbReference type="AlphaFoldDB" id="A0A4Q2VVU4"/>
<proteinExistence type="predicted"/>
<accession>A0A4Q2VVU4</accession>
<sequence length="495" mass="56364">MSFRTCRPESWELAKRDAMFILASFYRPMPACLFCRKFSDGGIDCGEHGDFDAEDRQDVISIDSTDAIMVGEYPQSSTHSFDWEPRQGVVSDMELPSLRDAGVTMNWFTEQLRIEQGWAKLYPHALSSIAESGIMFIMMTSAPADSWDKIKSLILVNKFLNSLVEGTHTEANETRLVCGPWPQPEFMPNIDSRGFLQPSPLEYPKANLQEIFATFFDHILWAKATDVHSVKNKSLRSTYDHIQRVYRGRALLSGTLGCHLVAPDARLNISPELLLHVPANDGADRLKPVMSLKNTQMGSTPAPFINPALLSDEYERGHPYWSHHRQRKPWELPERYSHHSVDDPAMSHMIMLGQIEYYMDRSRPCWSNEISDARKNDMEWRTQPLHPHLRHPPSILMHTNDGPGSRDTPLNVIIGPSGVPRAPNFGNRLQPARTEIPGEKFHMAIIESHTVIDQLGTLELEDSGEEGTILKRRRMVLKTRMTLRWTKIELLDSGV</sequence>
<protein>
    <submittedName>
        <fullName evidence="1">Uncharacterized protein</fullName>
    </submittedName>
</protein>
<evidence type="ECO:0000313" key="1">
    <source>
        <dbReference type="EMBL" id="RYC90771.1"/>
    </source>
</evidence>
<reference evidence="1 2" key="1">
    <citation type="submission" date="2016-12" db="EMBL/GenBank/DDBJ databases">
        <title>Draft genome sequence of Fusarium oxysporum causing rot on Narcissus.</title>
        <authorList>
            <person name="Armitage A.D."/>
            <person name="Taylor A."/>
            <person name="Clarkson J.P."/>
            <person name="Harrison R.J."/>
            <person name="Jackson A.C."/>
        </authorList>
    </citation>
    <scope>NUCLEOTIDE SEQUENCE [LARGE SCALE GENOMIC DNA]</scope>
    <source>
        <strain evidence="1 2">N139</strain>
    </source>
</reference>